<protein>
    <submittedName>
        <fullName evidence="1 2">Uncharacterized protein</fullName>
    </submittedName>
</protein>
<reference evidence="2" key="2">
    <citation type="submission" date="2018-02" db="UniProtKB">
        <authorList>
            <consortium name="EnsemblPlants"/>
        </authorList>
    </citation>
    <scope>IDENTIFICATION</scope>
    <source>
        <strain evidence="2">Williams 82</strain>
    </source>
</reference>
<evidence type="ECO:0000313" key="3">
    <source>
        <dbReference type="Proteomes" id="UP000008827"/>
    </source>
</evidence>
<evidence type="ECO:0000313" key="2">
    <source>
        <dbReference type="EnsemblPlants" id="KRH69976"/>
    </source>
</evidence>
<reference evidence="1 2" key="1">
    <citation type="journal article" date="2010" name="Nature">
        <title>Genome sequence of the palaeopolyploid soybean.</title>
        <authorList>
            <person name="Schmutz J."/>
            <person name="Cannon S.B."/>
            <person name="Schlueter J."/>
            <person name="Ma J."/>
            <person name="Mitros T."/>
            <person name="Nelson W."/>
            <person name="Hyten D.L."/>
            <person name="Song Q."/>
            <person name="Thelen J.J."/>
            <person name="Cheng J."/>
            <person name="Xu D."/>
            <person name="Hellsten U."/>
            <person name="May G.D."/>
            <person name="Yu Y."/>
            <person name="Sakurai T."/>
            <person name="Umezawa T."/>
            <person name="Bhattacharyya M.K."/>
            <person name="Sandhu D."/>
            <person name="Valliyodan B."/>
            <person name="Lindquist E."/>
            <person name="Peto M."/>
            <person name="Grant D."/>
            <person name="Shu S."/>
            <person name="Goodstein D."/>
            <person name="Barry K."/>
            <person name="Futrell-Griggs M."/>
            <person name="Abernathy B."/>
            <person name="Du J."/>
            <person name="Tian Z."/>
            <person name="Zhu L."/>
            <person name="Gill N."/>
            <person name="Joshi T."/>
            <person name="Libault M."/>
            <person name="Sethuraman A."/>
            <person name="Zhang X.-C."/>
            <person name="Shinozaki K."/>
            <person name="Nguyen H.T."/>
            <person name="Wing R.A."/>
            <person name="Cregan P."/>
            <person name="Specht J."/>
            <person name="Grimwood J."/>
            <person name="Rokhsar D."/>
            <person name="Stacey G."/>
            <person name="Shoemaker R.C."/>
            <person name="Jackson S.A."/>
        </authorList>
    </citation>
    <scope>NUCLEOTIDE SEQUENCE [LARGE SCALE GENOMIC DNA]</scope>
    <source>
        <strain evidence="2">cv. Williams 82</strain>
        <tissue evidence="1">Callus</tissue>
    </source>
</reference>
<dbReference type="EMBL" id="CM000835">
    <property type="protein sequence ID" value="KRH69976.1"/>
    <property type="molecule type" value="Genomic_DNA"/>
</dbReference>
<evidence type="ECO:0000313" key="1">
    <source>
        <dbReference type="EMBL" id="KRH69976.1"/>
    </source>
</evidence>
<organism evidence="1">
    <name type="scientific">Glycine max</name>
    <name type="common">Soybean</name>
    <name type="synonym">Glycine hispida</name>
    <dbReference type="NCBI Taxonomy" id="3847"/>
    <lineage>
        <taxon>Eukaryota</taxon>
        <taxon>Viridiplantae</taxon>
        <taxon>Streptophyta</taxon>
        <taxon>Embryophyta</taxon>
        <taxon>Tracheophyta</taxon>
        <taxon>Spermatophyta</taxon>
        <taxon>Magnoliopsida</taxon>
        <taxon>eudicotyledons</taxon>
        <taxon>Gunneridae</taxon>
        <taxon>Pentapetalae</taxon>
        <taxon>rosids</taxon>
        <taxon>fabids</taxon>
        <taxon>Fabales</taxon>
        <taxon>Fabaceae</taxon>
        <taxon>Papilionoideae</taxon>
        <taxon>50 kb inversion clade</taxon>
        <taxon>NPAAA clade</taxon>
        <taxon>indigoferoid/millettioid clade</taxon>
        <taxon>Phaseoleae</taxon>
        <taxon>Glycine</taxon>
        <taxon>Glycine subgen. Soja</taxon>
    </lineage>
</organism>
<proteinExistence type="predicted"/>
<dbReference type="AlphaFoldDB" id="A0A0R0L010"/>
<dbReference type="InParanoid" id="A0A0R0L010"/>
<gene>
    <name evidence="1" type="ORF">GLYMA_02G060400</name>
</gene>
<keyword evidence="3" id="KW-1185">Reference proteome</keyword>
<reference evidence="1" key="3">
    <citation type="submission" date="2018-07" db="EMBL/GenBank/DDBJ databases">
        <title>WGS assembly of Glycine max.</title>
        <authorList>
            <person name="Schmutz J."/>
            <person name="Cannon S."/>
            <person name="Schlueter J."/>
            <person name="Ma J."/>
            <person name="Mitros T."/>
            <person name="Nelson W."/>
            <person name="Hyten D."/>
            <person name="Song Q."/>
            <person name="Thelen J."/>
            <person name="Cheng J."/>
            <person name="Xu D."/>
            <person name="Hellsten U."/>
            <person name="May G."/>
            <person name="Yu Y."/>
            <person name="Sakurai T."/>
            <person name="Umezawa T."/>
            <person name="Bhattacharyya M."/>
            <person name="Sandhu D."/>
            <person name="Valliyodan B."/>
            <person name="Lindquist E."/>
            <person name="Peto M."/>
            <person name="Grant D."/>
            <person name="Shu S."/>
            <person name="Goodstein D."/>
            <person name="Barry K."/>
            <person name="Futrell-Griggs M."/>
            <person name="Abernathy B."/>
            <person name="Du J."/>
            <person name="Tian Z."/>
            <person name="Zhu L."/>
            <person name="Gill N."/>
            <person name="Joshi T."/>
            <person name="Libault M."/>
            <person name="Sethuraman A."/>
            <person name="Zhang X."/>
            <person name="Shinozaki K."/>
            <person name="Nguyen H."/>
            <person name="Wing R."/>
            <person name="Cregan P."/>
            <person name="Specht J."/>
            <person name="Grimwood J."/>
            <person name="Rokhsar D."/>
            <person name="Stacey G."/>
            <person name="Shoemaker R."/>
            <person name="Jackson S."/>
        </authorList>
    </citation>
    <scope>NUCLEOTIDE SEQUENCE</scope>
    <source>
        <tissue evidence="1">Callus</tissue>
    </source>
</reference>
<dbReference type="Gramene" id="KRH69976">
    <property type="protein sequence ID" value="KRH69976"/>
    <property type="gene ID" value="GLYMA_02G060400"/>
</dbReference>
<accession>A0A0R0L010</accession>
<dbReference type="Proteomes" id="UP000008827">
    <property type="component" value="Chromosome 2"/>
</dbReference>
<dbReference type="EnsemblPlants" id="KRH69976">
    <property type="protein sequence ID" value="KRH69976"/>
    <property type="gene ID" value="GLYMA_02G060400"/>
</dbReference>
<sequence>MAYLAAVAVLRDRELAPTDETFVSKVYLFYPKHCMHVDYNLTKATPEASEKSIYASSMLNKIRKLQRKMKLKSLYCK</sequence>
<name>A0A0R0L010_SOYBN</name>